<comment type="caution">
    <text evidence="1">The sequence shown here is derived from an EMBL/GenBank/DDBJ whole genome shotgun (WGS) entry which is preliminary data.</text>
</comment>
<proteinExistence type="predicted"/>
<gene>
    <name evidence="1" type="ORF">Cgig2_004354</name>
</gene>
<dbReference type="EMBL" id="JAKOGI010003513">
    <property type="protein sequence ID" value="KAJ8420353.1"/>
    <property type="molecule type" value="Genomic_DNA"/>
</dbReference>
<accession>A0A9Q1GKP4</accession>
<dbReference type="OrthoDB" id="1194411at2759"/>
<sequence length="277" mass="31106">MVLGYIYHGLREATTNAIFPSHSVIGWSAELFPCLYHHRLDSNCPGDFPTLVRHAGLLGSKLSLPQARHVFRGGRYLSLRASSCREDSRNGRDVIDTGLPDQDFKFLLSIQSSILPSPSIANEHNDLAQAHADLQKRDTWAKFYVPPSYYEDLLANRARVSQSLSALHSMISIYKLSTIEICWLSSKIKEIYGVVKTAAKIKELVDVDQVKAFLGAGDFEGGEADLQNVRGFDHPTTKQSKLKSFLDSKNKEAKQNLEKEKDRFKNFIGFVISFNNV</sequence>
<name>A0A9Q1GKP4_9CARY</name>
<evidence type="ECO:0000313" key="2">
    <source>
        <dbReference type="Proteomes" id="UP001153076"/>
    </source>
</evidence>
<dbReference type="Proteomes" id="UP001153076">
    <property type="component" value="Unassembled WGS sequence"/>
</dbReference>
<reference evidence="1" key="1">
    <citation type="submission" date="2022-04" db="EMBL/GenBank/DDBJ databases">
        <title>Carnegiea gigantea Genome sequencing and assembly v2.</title>
        <authorList>
            <person name="Copetti D."/>
            <person name="Sanderson M.J."/>
            <person name="Burquez A."/>
            <person name="Wojciechowski M.F."/>
        </authorList>
    </citation>
    <scope>NUCLEOTIDE SEQUENCE</scope>
    <source>
        <strain evidence="1">SGP5-SGP5p</strain>
        <tissue evidence="1">Aerial part</tissue>
    </source>
</reference>
<protein>
    <submittedName>
        <fullName evidence="1">Uncharacterized protein</fullName>
    </submittedName>
</protein>
<evidence type="ECO:0000313" key="1">
    <source>
        <dbReference type="EMBL" id="KAJ8420353.1"/>
    </source>
</evidence>
<keyword evidence="2" id="KW-1185">Reference proteome</keyword>
<dbReference type="AlphaFoldDB" id="A0A9Q1GKP4"/>
<organism evidence="1 2">
    <name type="scientific">Carnegiea gigantea</name>
    <dbReference type="NCBI Taxonomy" id="171969"/>
    <lineage>
        <taxon>Eukaryota</taxon>
        <taxon>Viridiplantae</taxon>
        <taxon>Streptophyta</taxon>
        <taxon>Embryophyta</taxon>
        <taxon>Tracheophyta</taxon>
        <taxon>Spermatophyta</taxon>
        <taxon>Magnoliopsida</taxon>
        <taxon>eudicotyledons</taxon>
        <taxon>Gunneridae</taxon>
        <taxon>Pentapetalae</taxon>
        <taxon>Caryophyllales</taxon>
        <taxon>Cactineae</taxon>
        <taxon>Cactaceae</taxon>
        <taxon>Cactoideae</taxon>
        <taxon>Echinocereeae</taxon>
        <taxon>Carnegiea</taxon>
    </lineage>
</organism>